<keyword evidence="4" id="KW-1185">Reference proteome</keyword>
<evidence type="ECO:0000313" key="4">
    <source>
        <dbReference type="Proteomes" id="UP000774570"/>
    </source>
</evidence>
<comment type="caution">
    <text evidence="3">The sequence shown here is derived from an EMBL/GenBank/DDBJ whole genome shotgun (WGS) entry which is preliminary data.</text>
</comment>
<evidence type="ECO:0000259" key="2">
    <source>
        <dbReference type="PROSITE" id="PS51173"/>
    </source>
</evidence>
<dbReference type="Gene3D" id="2.60.40.290">
    <property type="match status" value="1"/>
</dbReference>
<dbReference type="SMART" id="SM00637">
    <property type="entry name" value="CBD_II"/>
    <property type="match status" value="1"/>
</dbReference>
<dbReference type="InterPro" id="IPR001919">
    <property type="entry name" value="CBD2"/>
</dbReference>
<feature type="region of interest" description="Disordered" evidence="1">
    <location>
        <begin position="34"/>
        <end position="62"/>
    </location>
</feature>
<dbReference type="SUPFAM" id="SSF49384">
    <property type="entry name" value="Carbohydrate-binding domain"/>
    <property type="match status" value="1"/>
</dbReference>
<dbReference type="PROSITE" id="PS51173">
    <property type="entry name" value="CBM2"/>
    <property type="match status" value="1"/>
</dbReference>
<feature type="domain" description="CBM2" evidence="2">
    <location>
        <begin position="60"/>
        <end position="164"/>
    </location>
</feature>
<dbReference type="InterPro" id="IPR008965">
    <property type="entry name" value="CBM2/CBM3_carb-bd_dom_sf"/>
</dbReference>
<dbReference type="Pfam" id="PF00553">
    <property type="entry name" value="CBM_2"/>
    <property type="match status" value="1"/>
</dbReference>
<feature type="compositionally biased region" description="Polar residues" evidence="1">
    <location>
        <begin position="34"/>
        <end position="50"/>
    </location>
</feature>
<reference evidence="3 4" key="1">
    <citation type="submission" date="2021-07" db="EMBL/GenBank/DDBJ databases">
        <title>Actinomadura sp. PM05-2 isolated from lichen.</title>
        <authorList>
            <person name="Somphong A."/>
            <person name="Phongsopitanun W."/>
            <person name="Tanasupawat S."/>
            <person name="Peongsungnone V."/>
        </authorList>
    </citation>
    <scope>NUCLEOTIDE SEQUENCE [LARGE SCALE GENOMIC DNA]</scope>
    <source>
        <strain evidence="3 4">PM05-2</strain>
    </source>
</reference>
<accession>A0ABS7G037</accession>
<evidence type="ECO:0000256" key="1">
    <source>
        <dbReference type="SAM" id="MobiDB-lite"/>
    </source>
</evidence>
<protein>
    <submittedName>
        <fullName evidence="3">Cellulose binding domain-containing protein</fullName>
    </submittedName>
</protein>
<dbReference type="InterPro" id="IPR012291">
    <property type="entry name" value="CBM2_carb-bd_dom_sf"/>
</dbReference>
<gene>
    <name evidence="3" type="ORF">K1Y72_27045</name>
</gene>
<dbReference type="EMBL" id="JAIBOA010000020">
    <property type="protein sequence ID" value="MBW8486062.1"/>
    <property type="molecule type" value="Genomic_DNA"/>
</dbReference>
<name>A0ABS7G037_9ACTN</name>
<organism evidence="3 4">
    <name type="scientific">Actinomadura parmotrematis</name>
    <dbReference type="NCBI Taxonomy" id="2864039"/>
    <lineage>
        <taxon>Bacteria</taxon>
        <taxon>Bacillati</taxon>
        <taxon>Actinomycetota</taxon>
        <taxon>Actinomycetes</taxon>
        <taxon>Streptosporangiales</taxon>
        <taxon>Thermomonosporaceae</taxon>
        <taxon>Actinomadura</taxon>
    </lineage>
</organism>
<dbReference type="Proteomes" id="UP000774570">
    <property type="component" value="Unassembled WGS sequence"/>
</dbReference>
<proteinExistence type="predicted"/>
<evidence type="ECO:0000313" key="3">
    <source>
        <dbReference type="EMBL" id="MBW8486062.1"/>
    </source>
</evidence>
<sequence length="164" mass="16787">MTPVPLLPIFALVIAVGVVAYAYSTKQISLNFSPPSEGAQSGTEESQVAQRNPGDRASRSARGTARLVVSFRTTARTATGFTGAATIANRGDAAAPRWSLAFAFPAATVRTLSGGQVVRTGRQGWVRSAAALAPGASVTVVYTARGTAAAPATCVLNKLTCAHP</sequence>